<protein>
    <recommendedName>
        <fullName evidence="5">Ribosome maturation factor RimM</fullName>
    </recommendedName>
</protein>
<evidence type="ECO:0000256" key="1">
    <source>
        <dbReference type="ARBA" id="ARBA00022490"/>
    </source>
</evidence>
<keyword evidence="1 5" id="KW-0963">Cytoplasm</keyword>
<dbReference type="InterPro" id="IPR011033">
    <property type="entry name" value="PRC_barrel-like_sf"/>
</dbReference>
<dbReference type="Proteomes" id="UP000002366">
    <property type="component" value="Chromosome"/>
</dbReference>
<gene>
    <name evidence="5" type="primary">rimM</name>
    <name evidence="8" type="ordered locus">Amico_0554</name>
</gene>
<accession>D5EDQ8</accession>
<reference evidence="8 9" key="1">
    <citation type="journal article" date="2010" name="Stand. Genomic Sci.">
        <title>Complete genome sequence of Aminobacterium colombiense type strain (ALA-1).</title>
        <authorList>
            <person name="Chertkov O."/>
            <person name="Sikorski J."/>
            <person name="Brambilla E."/>
            <person name="Lapidus A."/>
            <person name="Copeland A."/>
            <person name="Glavina Del Rio T."/>
            <person name="Nolan M."/>
            <person name="Lucas S."/>
            <person name="Tice H."/>
            <person name="Cheng J.F."/>
            <person name="Han C."/>
            <person name="Detter J.C."/>
            <person name="Bruce D."/>
            <person name="Tapia R."/>
            <person name="Goodwin L."/>
            <person name="Pitluck S."/>
            <person name="Liolios K."/>
            <person name="Ivanova N."/>
            <person name="Mavromatis K."/>
            <person name="Ovchinnikova G."/>
            <person name="Pati A."/>
            <person name="Chen A."/>
            <person name="Palaniappan K."/>
            <person name="Land M."/>
            <person name="Hauser L."/>
            <person name="Chang Y.J."/>
            <person name="Jeffries C.D."/>
            <person name="Spring S."/>
            <person name="Rohde M."/>
            <person name="Goker M."/>
            <person name="Bristow J."/>
            <person name="Eisen J.A."/>
            <person name="Markowitz V."/>
            <person name="Hugenholtz P."/>
            <person name="Kyrpides N.C."/>
            <person name="Klenk H.P."/>
        </authorList>
    </citation>
    <scope>NUCLEOTIDE SEQUENCE [LARGE SCALE GENOMIC DNA]</scope>
    <source>
        <strain evidence="9">DSM 12261 / ALA-1</strain>
    </source>
</reference>
<evidence type="ECO:0000256" key="2">
    <source>
        <dbReference type="ARBA" id="ARBA00022517"/>
    </source>
</evidence>
<keyword evidence="9" id="KW-1185">Reference proteome</keyword>
<dbReference type="GO" id="GO:0006364">
    <property type="term" value="P:rRNA processing"/>
    <property type="evidence" value="ECO:0007669"/>
    <property type="project" value="UniProtKB-UniRule"/>
</dbReference>
<dbReference type="SUPFAM" id="SSF50346">
    <property type="entry name" value="PRC-barrel domain"/>
    <property type="match status" value="1"/>
</dbReference>
<comment type="similarity">
    <text evidence="5">Belongs to the RimM family.</text>
</comment>
<comment type="function">
    <text evidence="5">An accessory protein needed during the final step in the assembly of 30S ribosomal subunit, possibly for assembly of the head region. Essential for efficient processing of 16S rRNA. May be needed both before and after RbfA during the maturation of 16S rRNA. It has affinity for free ribosomal 30S subunits but not for 70S ribosomes.</text>
</comment>
<dbReference type="InterPro" id="IPR009000">
    <property type="entry name" value="Transl_B-barrel_sf"/>
</dbReference>
<dbReference type="InterPro" id="IPR002676">
    <property type="entry name" value="RimM_N"/>
</dbReference>
<evidence type="ECO:0000313" key="8">
    <source>
        <dbReference type="EMBL" id="ADE56690.1"/>
    </source>
</evidence>
<dbReference type="KEGG" id="aco:Amico_0554"/>
<dbReference type="GO" id="GO:0005737">
    <property type="term" value="C:cytoplasm"/>
    <property type="evidence" value="ECO:0007669"/>
    <property type="project" value="UniProtKB-SubCell"/>
</dbReference>
<dbReference type="Pfam" id="PF24986">
    <property type="entry name" value="PRC_RimM"/>
    <property type="match status" value="1"/>
</dbReference>
<dbReference type="Gene3D" id="2.40.30.60">
    <property type="entry name" value="RimM"/>
    <property type="match status" value="1"/>
</dbReference>
<comment type="domain">
    <text evidence="5">The PRC barrel domain binds ribosomal protein uS19.</text>
</comment>
<comment type="subunit">
    <text evidence="5">Binds ribosomal protein uS19.</text>
</comment>
<evidence type="ECO:0000256" key="3">
    <source>
        <dbReference type="ARBA" id="ARBA00022552"/>
    </source>
</evidence>
<keyword evidence="4 5" id="KW-0143">Chaperone</keyword>
<dbReference type="RefSeq" id="WP_013047956.1">
    <property type="nucleotide sequence ID" value="NC_014011.1"/>
</dbReference>
<dbReference type="SUPFAM" id="SSF50447">
    <property type="entry name" value="Translation proteins"/>
    <property type="match status" value="1"/>
</dbReference>
<dbReference type="Gene3D" id="2.30.30.240">
    <property type="entry name" value="PRC-barrel domain"/>
    <property type="match status" value="1"/>
</dbReference>
<dbReference type="PANTHER" id="PTHR33692">
    <property type="entry name" value="RIBOSOME MATURATION FACTOR RIMM"/>
    <property type="match status" value="1"/>
</dbReference>
<dbReference type="PANTHER" id="PTHR33692:SF1">
    <property type="entry name" value="RIBOSOME MATURATION FACTOR RIMM"/>
    <property type="match status" value="1"/>
</dbReference>
<dbReference type="GO" id="GO:0043022">
    <property type="term" value="F:ribosome binding"/>
    <property type="evidence" value="ECO:0007669"/>
    <property type="project" value="InterPro"/>
</dbReference>
<evidence type="ECO:0000259" key="6">
    <source>
        <dbReference type="Pfam" id="PF01782"/>
    </source>
</evidence>
<evidence type="ECO:0000256" key="5">
    <source>
        <dbReference type="HAMAP-Rule" id="MF_00014"/>
    </source>
</evidence>
<dbReference type="STRING" id="572547.Amico_0554"/>
<dbReference type="EMBL" id="CP001997">
    <property type="protein sequence ID" value="ADE56690.1"/>
    <property type="molecule type" value="Genomic_DNA"/>
</dbReference>
<keyword evidence="3 5" id="KW-0698">rRNA processing</keyword>
<keyword evidence="2 5" id="KW-0690">Ribosome biogenesis</keyword>
<evidence type="ECO:0000256" key="4">
    <source>
        <dbReference type="ARBA" id="ARBA00023186"/>
    </source>
</evidence>
<sequence length="176" mass="20055">MENRNLVTIGRIVGVHGLRGGIKIFPLTDFPQRFFTMKNLAVYGEDEKPLAVLTVQDMKFLDGKGIIVAETRELQTPKSAESLKDCLIKITSEERYSLEEGEYWIDDLIGMKVFEKGSGRYLGMVHNVFFAGENDIYTVISDDGKEHFIPAVSEFIKKVDIDNRVMEVEMIEGLWE</sequence>
<evidence type="ECO:0000259" key="7">
    <source>
        <dbReference type="Pfam" id="PF24986"/>
    </source>
</evidence>
<dbReference type="Pfam" id="PF01782">
    <property type="entry name" value="RimM"/>
    <property type="match status" value="1"/>
</dbReference>
<proteinExistence type="inferred from homology"/>
<dbReference type="HOGENOM" id="CLU_077636_3_2_0"/>
<dbReference type="GO" id="GO:0005840">
    <property type="term" value="C:ribosome"/>
    <property type="evidence" value="ECO:0007669"/>
    <property type="project" value="InterPro"/>
</dbReference>
<dbReference type="eggNOG" id="COG0806">
    <property type="taxonomic scope" value="Bacteria"/>
</dbReference>
<dbReference type="AlphaFoldDB" id="D5EDQ8"/>
<dbReference type="HAMAP" id="MF_00014">
    <property type="entry name" value="Ribosome_mat_RimM"/>
    <property type="match status" value="1"/>
</dbReference>
<dbReference type="GO" id="GO:0042274">
    <property type="term" value="P:ribosomal small subunit biogenesis"/>
    <property type="evidence" value="ECO:0007669"/>
    <property type="project" value="UniProtKB-UniRule"/>
</dbReference>
<feature type="domain" description="RimM N-terminal" evidence="6">
    <location>
        <begin position="8"/>
        <end position="93"/>
    </location>
</feature>
<evidence type="ECO:0000313" key="9">
    <source>
        <dbReference type="Proteomes" id="UP000002366"/>
    </source>
</evidence>
<dbReference type="InterPro" id="IPR036976">
    <property type="entry name" value="RimM_N_sf"/>
</dbReference>
<feature type="domain" description="Ribosome maturation factor RimM PRC barrel" evidence="7">
    <location>
        <begin position="106"/>
        <end position="174"/>
    </location>
</feature>
<comment type="subcellular location">
    <subcellularLocation>
        <location evidence="5">Cytoplasm</location>
    </subcellularLocation>
</comment>
<dbReference type="OrthoDB" id="9810331at2"/>
<dbReference type="NCBIfam" id="TIGR02273">
    <property type="entry name" value="16S_RimM"/>
    <property type="match status" value="1"/>
</dbReference>
<organism evidence="8 9">
    <name type="scientific">Aminobacterium colombiense (strain DSM 12261 / ALA-1)</name>
    <dbReference type="NCBI Taxonomy" id="572547"/>
    <lineage>
        <taxon>Bacteria</taxon>
        <taxon>Thermotogati</taxon>
        <taxon>Synergistota</taxon>
        <taxon>Synergistia</taxon>
        <taxon>Synergistales</taxon>
        <taxon>Aminobacteriaceae</taxon>
        <taxon>Aminobacterium</taxon>
    </lineage>
</organism>
<name>D5EDQ8_AMICL</name>
<dbReference type="InterPro" id="IPR011961">
    <property type="entry name" value="RimM"/>
</dbReference>
<dbReference type="InterPro" id="IPR056792">
    <property type="entry name" value="PRC_RimM"/>
</dbReference>